<proteinExistence type="predicted"/>
<feature type="transmembrane region" description="Helical" evidence="1">
    <location>
        <begin position="6"/>
        <end position="27"/>
    </location>
</feature>
<reference evidence="2 3" key="1">
    <citation type="submission" date="2013-02" db="EMBL/GenBank/DDBJ databases">
        <title>The Genome Sequence of Acinetobacter schindleri CIP 107287.</title>
        <authorList>
            <consortium name="The Broad Institute Genome Sequencing Platform"/>
            <consortium name="The Broad Institute Genome Sequencing Center for Infectious Disease"/>
            <person name="Cerqueira G."/>
            <person name="Feldgarden M."/>
            <person name="Courvalin P."/>
            <person name="Perichon B."/>
            <person name="Grillot-Courvalin C."/>
            <person name="Clermont D."/>
            <person name="Rocha E."/>
            <person name="Yoon E.-J."/>
            <person name="Nemec A."/>
            <person name="Walker B."/>
            <person name="Young S.K."/>
            <person name="Zeng Q."/>
            <person name="Gargeya S."/>
            <person name="Fitzgerald M."/>
            <person name="Haas B."/>
            <person name="Abouelleil A."/>
            <person name="Alvarado L."/>
            <person name="Arachchi H.M."/>
            <person name="Berlin A.M."/>
            <person name="Chapman S.B."/>
            <person name="Dewar J."/>
            <person name="Goldberg J."/>
            <person name="Griggs A."/>
            <person name="Gujja S."/>
            <person name="Hansen M."/>
            <person name="Howarth C."/>
            <person name="Imamovic A."/>
            <person name="Larimer J."/>
            <person name="McCowan C."/>
            <person name="Murphy C."/>
            <person name="Neiman D."/>
            <person name="Pearson M."/>
            <person name="Priest M."/>
            <person name="Roberts A."/>
            <person name="Saif S."/>
            <person name="Shea T."/>
            <person name="Sisk P."/>
            <person name="Sykes S."/>
            <person name="Wortman J."/>
            <person name="Nusbaum C."/>
            <person name="Birren B."/>
        </authorList>
    </citation>
    <scope>NUCLEOTIDE SEQUENCE [LARGE SCALE GENOMIC DNA]</scope>
    <source>
        <strain evidence="2 3">CIP 107287</strain>
    </source>
</reference>
<evidence type="ECO:0000313" key="3">
    <source>
        <dbReference type="Proteomes" id="UP000018440"/>
    </source>
</evidence>
<dbReference type="Proteomes" id="UP000018440">
    <property type="component" value="Unassembled WGS sequence"/>
</dbReference>
<organism evidence="2 3">
    <name type="scientific">Acinetobacter schindleri CIP 107287</name>
    <dbReference type="NCBI Taxonomy" id="1217988"/>
    <lineage>
        <taxon>Bacteria</taxon>
        <taxon>Pseudomonadati</taxon>
        <taxon>Pseudomonadota</taxon>
        <taxon>Gammaproteobacteria</taxon>
        <taxon>Moraxellales</taxon>
        <taxon>Moraxellaceae</taxon>
        <taxon>Acinetobacter</taxon>
    </lineage>
</organism>
<evidence type="ECO:0000256" key="1">
    <source>
        <dbReference type="SAM" id="Phobius"/>
    </source>
</evidence>
<evidence type="ECO:0000313" key="2">
    <source>
        <dbReference type="EMBL" id="ENV43243.1"/>
    </source>
</evidence>
<dbReference type="AlphaFoldDB" id="N9AGQ0"/>
<keyword evidence="1" id="KW-0472">Membrane</keyword>
<accession>N9AGQ0</accession>
<dbReference type="EMBL" id="APPQ01000031">
    <property type="protein sequence ID" value="ENV43243.1"/>
    <property type="molecule type" value="Genomic_DNA"/>
</dbReference>
<dbReference type="PATRIC" id="fig|1217988.3.peg.2690"/>
<sequence length="125" mass="14888">MIFIKIVIVLFGAYIFFVFTSIILNWIRSKYIKLKSKENENLHMVNQAGEEVLKFDVDSCFVIEDWKFIGDLPVKDRIKFHDFIECLEEYRVPYIYVADKEGKNLIHIAIGRDFNRAKIELEKIH</sequence>
<protein>
    <submittedName>
        <fullName evidence="2">Uncharacterized protein</fullName>
    </submittedName>
</protein>
<dbReference type="HOGENOM" id="CLU_1987839_0_0_6"/>
<name>N9AGQ0_9GAMM</name>
<keyword evidence="1" id="KW-1133">Transmembrane helix</keyword>
<gene>
    <name evidence="2" type="ORF">F955_02790</name>
</gene>
<keyword evidence="1" id="KW-0812">Transmembrane</keyword>
<comment type="caution">
    <text evidence="2">The sequence shown here is derived from an EMBL/GenBank/DDBJ whole genome shotgun (WGS) entry which is preliminary data.</text>
</comment>